<reference evidence="2 3" key="1">
    <citation type="submission" date="2021-04" db="EMBL/GenBank/DDBJ databases">
        <authorList>
            <person name="Pira H."/>
            <person name="Risdian C."/>
            <person name="Wink J."/>
        </authorList>
    </citation>
    <scope>NUCLEOTIDE SEQUENCE [LARGE SCALE GENOMIC DNA]</scope>
    <source>
        <strain evidence="2 3">WH131</strain>
    </source>
</reference>
<feature type="transmembrane region" description="Helical" evidence="1">
    <location>
        <begin position="29"/>
        <end position="46"/>
    </location>
</feature>
<keyword evidence="1" id="KW-0812">Transmembrane</keyword>
<organism evidence="2 3">
    <name type="scientific">Erythrobacter ani</name>
    <dbReference type="NCBI Taxonomy" id="2827235"/>
    <lineage>
        <taxon>Bacteria</taxon>
        <taxon>Pseudomonadati</taxon>
        <taxon>Pseudomonadota</taxon>
        <taxon>Alphaproteobacteria</taxon>
        <taxon>Sphingomonadales</taxon>
        <taxon>Erythrobacteraceae</taxon>
        <taxon>Erythrobacter/Porphyrobacter group</taxon>
        <taxon>Erythrobacter</taxon>
    </lineage>
</organism>
<dbReference type="RefSeq" id="WP_218317499.1">
    <property type="nucleotide sequence ID" value="NZ_JAGSPB010000002.1"/>
</dbReference>
<comment type="caution">
    <text evidence="2">The sequence shown here is derived from an EMBL/GenBank/DDBJ whole genome shotgun (WGS) entry which is preliminary data.</text>
</comment>
<keyword evidence="1" id="KW-1133">Transmembrane helix</keyword>
<dbReference type="Proteomes" id="UP000699975">
    <property type="component" value="Unassembled WGS sequence"/>
</dbReference>
<name>A0ABS6SPM0_9SPHN</name>
<sequence>MNGGTIILALAGLFSFFAGAYIAATGDRALGIALMAMGLIFQMMCLRHLKQARLKDQDDARR</sequence>
<protein>
    <submittedName>
        <fullName evidence="2">Uncharacterized protein</fullName>
    </submittedName>
</protein>
<gene>
    <name evidence="2" type="ORF">KCG45_12350</name>
</gene>
<evidence type="ECO:0000256" key="1">
    <source>
        <dbReference type="SAM" id="Phobius"/>
    </source>
</evidence>
<evidence type="ECO:0000313" key="3">
    <source>
        <dbReference type="Proteomes" id="UP000699975"/>
    </source>
</evidence>
<keyword evidence="3" id="KW-1185">Reference proteome</keyword>
<evidence type="ECO:0000313" key="2">
    <source>
        <dbReference type="EMBL" id="MBV7266975.1"/>
    </source>
</evidence>
<accession>A0ABS6SPM0</accession>
<proteinExistence type="predicted"/>
<keyword evidence="1" id="KW-0472">Membrane</keyword>
<dbReference type="EMBL" id="JAGSPB010000002">
    <property type="protein sequence ID" value="MBV7266975.1"/>
    <property type="molecule type" value="Genomic_DNA"/>
</dbReference>